<sequence>MNKKLVFGVAAAVVAIGIIGEVANRKPASNAQSVKSQTLNLSATAPLDTIDISKSTGYGQTGNVFESFFRLGKNGKATAGLADKYSVSKNGKTWKFHIRSAKWSNGDPITAQDFVYSWRRTINPKTKSEYAYLFDNIKNATAISNGKKNADQLGIHSSGKHTVVVELTKPVSYFKVLMAYPLFGPQNEKFIKSVGSKYATRSKYMVYSGPFKMVDWTGTGNKWSFVKNNQYWDKKQVKLHRINYTVVQNPATGLDLYQQGKLDLTPLSTEQVKNFKNNKEYRQYPYSYNTFLKYNFADENTSRRKVINNQNARLAMSLAIDRNQLTKKVLGDGSSTPTGLVPEKVASDPKNGTDFAKEQVVKNTVDYNPELAKQYWQKALKQSGMKKVSFELLASNDDPESNVVTQYLKAQLQKELPGLTINIRSIPGNAANSLTQKGDFDISLSGWGADFNDPISHLQIPVAGTPYNYGKYNNSTYNKLIYKANNQDANEPEKRWDDLVQASHVLNEDQGLTPLYQQVTAYLQKPTIHGIIHNTAGTQWNYKYAYLK</sequence>
<reference evidence="1" key="1">
    <citation type="submission" date="2024-08" db="EMBL/GenBank/DDBJ databases">
        <title>Lentilactobacillus sp. nov., isolated from tree bark.</title>
        <authorList>
            <person name="Phuengjayaem S."/>
            <person name="Tanasupawat S."/>
        </authorList>
    </citation>
    <scope>NUCLEOTIDE SEQUENCE</scope>
    <source>
        <strain evidence="1">SPB1-3</strain>
    </source>
</reference>
<gene>
    <name evidence="1" type="ORF">O0236_000720</name>
</gene>
<accession>A0ACD5DEN6</accession>
<dbReference type="EMBL" id="CP168151">
    <property type="protein sequence ID" value="XFD39863.1"/>
    <property type="molecule type" value="Genomic_DNA"/>
</dbReference>
<name>A0ACD5DEN6_9LACO</name>
<evidence type="ECO:0000313" key="2">
    <source>
        <dbReference type="Proteomes" id="UP001149860"/>
    </source>
</evidence>
<organism evidence="1 2">
    <name type="scientific">Lentilactobacillus terminaliae</name>
    <dbReference type="NCBI Taxonomy" id="3003483"/>
    <lineage>
        <taxon>Bacteria</taxon>
        <taxon>Bacillati</taxon>
        <taxon>Bacillota</taxon>
        <taxon>Bacilli</taxon>
        <taxon>Lactobacillales</taxon>
        <taxon>Lactobacillaceae</taxon>
        <taxon>Lentilactobacillus</taxon>
    </lineage>
</organism>
<proteinExistence type="predicted"/>
<evidence type="ECO:0000313" key="1">
    <source>
        <dbReference type="EMBL" id="XFD39863.1"/>
    </source>
</evidence>
<protein>
    <submittedName>
        <fullName evidence="1">Peptide ABC transporter substrate-binding protein</fullName>
    </submittedName>
</protein>
<keyword evidence="2" id="KW-1185">Reference proteome</keyword>
<dbReference type="Proteomes" id="UP001149860">
    <property type="component" value="Chromosome"/>
</dbReference>